<feature type="compositionally biased region" description="Low complexity" evidence="1">
    <location>
        <begin position="542"/>
        <end position="561"/>
    </location>
</feature>
<feature type="transmembrane region" description="Helical" evidence="2">
    <location>
        <begin position="567"/>
        <end position="590"/>
    </location>
</feature>
<feature type="compositionally biased region" description="Polar residues" evidence="1">
    <location>
        <begin position="523"/>
        <end position="541"/>
    </location>
</feature>
<dbReference type="OrthoDB" id="3365698at2759"/>
<proteinExistence type="predicted"/>
<accession>A0A8H6TGP3</accession>
<dbReference type="Gene3D" id="1.20.1280.50">
    <property type="match status" value="1"/>
</dbReference>
<keyword evidence="2" id="KW-0812">Transmembrane</keyword>
<keyword evidence="2" id="KW-0472">Membrane</keyword>
<keyword evidence="4" id="KW-1185">Reference proteome</keyword>
<protein>
    <submittedName>
        <fullName evidence="3">F-box domain-containing protein</fullName>
    </submittedName>
</protein>
<gene>
    <name evidence="3" type="ORF">HMN09_00470800</name>
</gene>
<dbReference type="AlphaFoldDB" id="A0A8H6TGP3"/>
<feature type="compositionally biased region" description="Basic and acidic residues" evidence="1">
    <location>
        <begin position="641"/>
        <end position="658"/>
    </location>
</feature>
<feature type="compositionally biased region" description="Polar residues" evidence="1">
    <location>
        <begin position="726"/>
        <end position="736"/>
    </location>
</feature>
<evidence type="ECO:0000256" key="1">
    <source>
        <dbReference type="SAM" id="MobiDB-lite"/>
    </source>
</evidence>
<reference evidence="3" key="1">
    <citation type="submission" date="2020-05" db="EMBL/GenBank/DDBJ databases">
        <title>Mycena genomes resolve the evolution of fungal bioluminescence.</title>
        <authorList>
            <person name="Tsai I.J."/>
        </authorList>
    </citation>
    <scope>NUCLEOTIDE SEQUENCE</scope>
    <source>
        <strain evidence="3">110903Hualien_Pintung</strain>
    </source>
</reference>
<feature type="region of interest" description="Disordered" evidence="1">
    <location>
        <begin position="598"/>
        <end position="736"/>
    </location>
</feature>
<keyword evidence="2" id="KW-1133">Transmembrane helix</keyword>
<feature type="region of interest" description="Disordered" evidence="1">
    <location>
        <begin position="523"/>
        <end position="561"/>
    </location>
</feature>
<dbReference type="SUPFAM" id="SSF81383">
    <property type="entry name" value="F-box domain"/>
    <property type="match status" value="1"/>
</dbReference>
<name>A0A8H6TGP3_MYCCL</name>
<comment type="caution">
    <text evidence="3">The sequence shown here is derived from an EMBL/GenBank/DDBJ whole genome shotgun (WGS) entry which is preliminary data.</text>
</comment>
<dbReference type="InterPro" id="IPR036047">
    <property type="entry name" value="F-box-like_dom_sf"/>
</dbReference>
<evidence type="ECO:0000256" key="2">
    <source>
        <dbReference type="SAM" id="Phobius"/>
    </source>
</evidence>
<sequence length="736" mass="81609">MSERAVSAQHRMLSGRTLQTVLELEASIAALQARRNDILAAHGALPATMNNLSTELLVEIFFQYIAMEEGCDGPLKMALVCRRWRDIALATPRLWTNLRLDFKDTWTGFPAMLRSFLSRAGSLPINIYMPFLRDPPLLVQHAHRLSSLDFVVGAFRDLMELNDATDGFPALQSLRVRVKYNTVESDDGLIITAFRNTPLLCDALVDITTWGDDFEDLTEVIQLPIPQLRHWTLRARFTLESLTTLSKATNLLSLDLDIHWRDAADAPSAQSRINLPRLRKLRINVGDLRLVDAPLLETLKLIEHNHALPIPEGTSFVYPSLLDLTVPHLGRLRFFETPCLTRLRVVGSYEILSQIDCIHDLIARSGGPAVCAIKTLDFTTSNLDDASAILLALPSLAEFTLRAGAWSAGAMDRLFDWLSTPSSDILPHLSAIHLETSPLHPASIRSVARMLRARRYRRGNWAAKLQTFSFRSGGKPQRVAGVARMEMRDGALEEGAETNVAPNPRRQAAQHLQARLDQPLSLTGTQNGQFSTLQSPTPTRNPSVHTASTSVTAVPTTQSSSPLDLRIAVGAALGGAALLALLIVGIWLLLRKRHARYSRDQSLQWKPHPRDGASELGLPPPTPFVVGLPDSDRRERRVRRDRNQPRRTQYEHDEKRGDGLAGDAEDDDDEMTMVGHAPLATSPPRKSQFMAGALPESWPPSNQELSVPSSMPQPPPLVLAPLRAQRQASTSRTIIR</sequence>
<dbReference type="Proteomes" id="UP000613580">
    <property type="component" value="Unassembled WGS sequence"/>
</dbReference>
<organism evidence="3 4">
    <name type="scientific">Mycena chlorophos</name>
    <name type="common">Agaric fungus</name>
    <name type="synonym">Agaricus chlorophos</name>
    <dbReference type="NCBI Taxonomy" id="658473"/>
    <lineage>
        <taxon>Eukaryota</taxon>
        <taxon>Fungi</taxon>
        <taxon>Dikarya</taxon>
        <taxon>Basidiomycota</taxon>
        <taxon>Agaricomycotina</taxon>
        <taxon>Agaricomycetes</taxon>
        <taxon>Agaricomycetidae</taxon>
        <taxon>Agaricales</taxon>
        <taxon>Marasmiineae</taxon>
        <taxon>Mycenaceae</taxon>
        <taxon>Mycena</taxon>
    </lineage>
</organism>
<evidence type="ECO:0000313" key="3">
    <source>
        <dbReference type="EMBL" id="KAF7317348.1"/>
    </source>
</evidence>
<feature type="compositionally biased region" description="Polar residues" evidence="1">
    <location>
        <begin position="699"/>
        <end position="710"/>
    </location>
</feature>
<dbReference type="EMBL" id="JACAZE010000005">
    <property type="protein sequence ID" value="KAF7317348.1"/>
    <property type="molecule type" value="Genomic_DNA"/>
</dbReference>
<evidence type="ECO:0000313" key="4">
    <source>
        <dbReference type="Proteomes" id="UP000613580"/>
    </source>
</evidence>